<evidence type="ECO:0008006" key="3">
    <source>
        <dbReference type="Google" id="ProtNLM"/>
    </source>
</evidence>
<protein>
    <recommendedName>
        <fullName evidence="3">Permuted papain-like amidase enzyme, YaeF/YiiX, C92 family</fullName>
    </recommendedName>
</protein>
<reference evidence="1 2" key="2">
    <citation type="journal article" date="2023" name="Plant Pathol.">
        <title>Dismantling and reorganizing Pseudomonas marginalis sensu#lato.</title>
        <authorList>
            <person name="Sawada H."/>
            <person name="Fujikawa T."/>
            <person name="Satou M."/>
        </authorList>
    </citation>
    <scope>NUCLEOTIDE SEQUENCE [LARGE SCALE GENOMIC DNA]</scope>
    <source>
        <strain evidence="1 2">MAFF 212408</strain>
    </source>
</reference>
<dbReference type="Proteomes" id="UP000326112">
    <property type="component" value="Unassembled WGS sequence"/>
</dbReference>
<keyword evidence="2" id="KW-1185">Reference proteome</keyword>
<evidence type="ECO:0000313" key="1">
    <source>
        <dbReference type="EMBL" id="MPR05146.1"/>
    </source>
</evidence>
<sequence length="343" mass="39094">MYGIDLALMKPGDIVFTSEESLTSKTIRNFTGGNYSHVMLCIGYGACIHADKKGGVHSFNVQRLLAERPDQIALKRYSPCLSAETLSIIDRYARLKIGTTYSIWDAVKAAPLFKKEWFKSIKIDLERPSSLQFCSRLVAQAYCEAGIDLAASPFSCTPANIFDCTALTLVEKAVIRQPQELITLVNDESKNTIKIHTDTISKLLEQVRKRYGSTIQTLHDLEALSIMVEGADDIVSRLTAKSGYLDLWKIDIEENPWRYEKCEFESWAVNEHERAKIAQQELGMAQHQLNRHLESLYITRENYKNYPNKTFGQLIALYETLVYLAEKKVNLFSHYQQPPQKKP</sequence>
<proteinExistence type="predicted"/>
<dbReference type="InterPro" id="IPR024453">
    <property type="entry name" value="Peptidase_C92"/>
</dbReference>
<organism evidence="1 2">
    <name type="scientific">Pseudomonas kitaguniensis</name>
    <dbReference type="NCBI Taxonomy" id="2607908"/>
    <lineage>
        <taxon>Bacteria</taxon>
        <taxon>Pseudomonadati</taxon>
        <taxon>Pseudomonadota</taxon>
        <taxon>Gammaproteobacteria</taxon>
        <taxon>Pseudomonadales</taxon>
        <taxon>Pseudomonadaceae</taxon>
        <taxon>Pseudomonas</taxon>
    </lineage>
</organism>
<dbReference type="EMBL" id="VUAZ01000184">
    <property type="protein sequence ID" value="MPR05146.1"/>
    <property type="molecule type" value="Genomic_DNA"/>
</dbReference>
<name>A0A5N7KSG8_9PSED</name>
<accession>A0A5N7KSG8</accession>
<dbReference type="Gene3D" id="3.90.1720.10">
    <property type="entry name" value="endopeptidase domain like (from Nostoc punctiforme)"/>
    <property type="match status" value="1"/>
</dbReference>
<evidence type="ECO:0000313" key="2">
    <source>
        <dbReference type="Proteomes" id="UP000326112"/>
    </source>
</evidence>
<dbReference type="RefSeq" id="WP_172979555.1">
    <property type="nucleotide sequence ID" value="NZ_VUAZ01000184.1"/>
</dbReference>
<reference evidence="1 2" key="1">
    <citation type="journal article" date="2020" name="Int. J. Syst. Evol. Microbiol.">
        <title>Pseudomonas kitaguniensis sp. nov., a pathogen causing bacterial rot of Welsh onion in Japan.</title>
        <authorList>
            <person name="Sawada H."/>
            <person name="Fujikawa T."/>
            <person name="Nishiwaki Y."/>
            <person name="Horita H."/>
        </authorList>
    </citation>
    <scope>NUCLEOTIDE SEQUENCE [LARGE SCALE GENOMIC DNA]</scope>
    <source>
        <strain evidence="1 2">MAFF 212408</strain>
    </source>
</reference>
<dbReference type="InterPro" id="IPR038765">
    <property type="entry name" value="Papain-like_cys_pep_sf"/>
</dbReference>
<dbReference type="Pfam" id="PF05708">
    <property type="entry name" value="Peptidase_C92"/>
    <property type="match status" value="1"/>
</dbReference>
<gene>
    <name evidence="1" type="ORF">F0169_25580</name>
</gene>
<dbReference type="SUPFAM" id="SSF54001">
    <property type="entry name" value="Cysteine proteinases"/>
    <property type="match status" value="1"/>
</dbReference>
<comment type="caution">
    <text evidence="1">The sequence shown here is derived from an EMBL/GenBank/DDBJ whole genome shotgun (WGS) entry which is preliminary data.</text>
</comment>